<dbReference type="Proteomes" id="UP001595772">
    <property type="component" value="Unassembled WGS sequence"/>
</dbReference>
<protein>
    <submittedName>
        <fullName evidence="2">Uncharacterized protein</fullName>
    </submittedName>
</protein>
<evidence type="ECO:0000313" key="3">
    <source>
        <dbReference type="Proteomes" id="UP001595772"/>
    </source>
</evidence>
<name>A0ABV8H211_9BACI</name>
<feature type="compositionally biased region" description="Basic and acidic residues" evidence="1">
    <location>
        <begin position="11"/>
        <end position="20"/>
    </location>
</feature>
<dbReference type="RefSeq" id="WP_379496914.1">
    <property type="nucleotide sequence ID" value="NZ_JBHSAO010000008.1"/>
</dbReference>
<evidence type="ECO:0000256" key="1">
    <source>
        <dbReference type="SAM" id="MobiDB-lite"/>
    </source>
</evidence>
<keyword evidence="3" id="KW-1185">Reference proteome</keyword>
<sequence>MPNHRQYNFDSEQKEGNNRQKQIEVKTWVHTFSHPDEHKEFMEEFKIASQFEMRYRGLLEFYGADLIAYKRNNMASQHVNEFLHILSKFFTDHLENNCPSSWKECQSTFWEEFISTCYPQYMKLSTKHNESEIFLTQLMKFVKWLDKRIGTTCYKAVKEYAENIASELRSCEQLLNELHLHSFPRLHAGDWNPMEDISRIENELQDCDDTINSIFEVESIAGNLVTLCDIDSTKTYQVTDFPAENVRPGILLEGTIGRKNYAFYWLWYHIEGVYPQIAQKYISFEN</sequence>
<accession>A0ABV8H211</accession>
<organism evidence="2 3">
    <name type="scientific">Oceanobacillus longus</name>
    <dbReference type="NCBI Taxonomy" id="930120"/>
    <lineage>
        <taxon>Bacteria</taxon>
        <taxon>Bacillati</taxon>
        <taxon>Bacillota</taxon>
        <taxon>Bacilli</taxon>
        <taxon>Bacillales</taxon>
        <taxon>Bacillaceae</taxon>
        <taxon>Oceanobacillus</taxon>
    </lineage>
</organism>
<dbReference type="EMBL" id="JBHSAO010000008">
    <property type="protein sequence ID" value="MFC4024419.1"/>
    <property type="molecule type" value="Genomic_DNA"/>
</dbReference>
<feature type="compositionally biased region" description="Polar residues" evidence="1">
    <location>
        <begin position="1"/>
        <end position="10"/>
    </location>
</feature>
<evidence type="ECO:0000313" key="2">
    <source>
        <dbReference type="EMBL" id="MFC4024419.1"/>
    </source>
</evidence>
<comment type="caution">
    <text evidence="2">The sequence shown here is derived from an EMBL/GenBank/DDBJ whole genome shotgun (WGS) entry which is preliminary data.</text>
</comment>
<gene>
    <name evidence="2" type="ORF">ACFOUV_11495</name>
</gene>
<proteinExistence type="predicted"/>
<reference evidence="3" key="1">
    <citation type="journal article" date="2019" name="Int. J. Syst. Evol. Microbiol.">
        <title>The Global Catalogue of Microorganisms (GCM) 10K type strain sequencing project: providing services to taxonomists for standard genome sequencing and annotation.</title>
        <authorList>
            <consortium name="The Broad Institute Genomics Platform"/>
            <consortium name="The Broad Institute Genome Sequencing Center for Infectious Disease"/>
            <person name="Wu L."/>
            <person name="Ma J."/>
        </authorList>
    </citation>
    <scope>NUCLEOTIDE SEQUENCE [LARGE SCALE GENOMIC DNA]</scope>
    <source>
        <strain evidence="3">IBRC-M 10703</strain>
    </source>
</reference>
<feature type="region of interest" description="Disordered" evidence="1">
    <location>
        <begin position="1"/>
        <end position="20"/>
    </location>
</feature>